<dbReference type="EMBL" id="JBHLVO010000020">
    <property type="protein sequence ID" value="MFC0273393.1"/>
    <property type="molecule type" value="Genomic_DNA"/>
</dbReference>
<comment type="caution">
    <text evidence="1">The sequence shown here is derived from an EMBL/GenBank/DDBJ whole genome shotgun (WGS) entry which is preliminary data.</text>
</comment>
<dbReference type="Proteomes" id="UP001589854">
    <property type="component" value="Unassembled WGS sequence"/>
</dbReference>
<evidence type="ECO:0008006" key="3">
    <source>
        <dbReference type="Google" id="ProtNLM"/>
    </source>
</evidence>
<protein>
    <recommendedName>
        <fullName evidence="3">Transposase</fullName>
    </recommendedName>
</protein>
<sequence length="90" mass="10479">MSKIIFNELQLKQLENNPNILQLTERSITYHPDFKIKAVQENLNGKGPYQIFSEHDFDMTTIGSGKPKKCLVLWRKTYRLFGEGWLAYGS</sequence>
<dbReference type="RefSeq" id="WP_378936644.1">
    <property type="nucleotide sequence ID" value="NZ_JBHLVO010000020.1"/>
</dbReference>
<accession>A0ABV6GI78</accession>
<reference evidence="1 2" key="1">
    <citation type="submission" date="2024-09" db="EMBL/GenBank/DDBJ databases">
        <authorList>
            <person name="Sun Q."/>
            <person name="Mori K."/>
        </authorList>
    </citation>
    <scope>NUCLEOTIDE SEQUENCE [LARGE SCALE GENOMIC DNA]</scope>
    <source>
        <strain evidence="1 2">CCM 7228</strain>
    </source>
</reference>
<gene>
    <name evidence="1" type="ORF">ACFFIX_18490</name>
</gene>
<keyword evidence="2" id="KW-1185">Reference proteome</keyword>
<evidence type="ECO:0000313" key="2">
    <source>
        <dbReference type="Proteomes" id="UP001589854"/>
    </source>
</evidence>
<proteinExistence type="predicted"/>
<name>A0ABV6GI78_9BACI</name>
<organism evidence="1 2">
    <name type="scientific">Metabacillus herbersteinensis</name>
    <dbReference type="NCBI Taxonomy" id="283816"/>
    <lineage>
        <taxon>Bacteria</taxon>
        <taxon>Bacillati</taxon>
        <taxon>Bacillota</taxon>
        <taxon>Bacilli</taxon>
        <taxon>Bacillales</taxon>
        <taxon>Bacillaceae</taxon>
        <taxon>Metabacillus</taxon>
    </lineage>
</organism>
<evidence type="ECO:0000313" key="1">
    <source>
        <dbReference type="EMBL" id="MFC0273393.1"/>
    </source>
</evidence>